<feature type="compositionally biased region" description="Polar residues" evidence="15">
    <location>
        <begin position="81"/>
        <end position="91"/>
    </location>
</feature>
<dbReference type="PANTHER" id="PTHR14167:SF51">
    <property type="entry name" value="RING-TYPE E3 UBIQUITIN TRANSFERASE"/>
    <property type="match status" value="1"/>
</dbReference>
<evidence type="ECO:0000256" key="11">
    <source>
        <dbReference type="ARBA" id="ARBA00022833"/>
    </source>
</evidence>
<dbReference type="Gene3D" id="3.30.40.10">
    <property type="entry name" value="Zinc/RING finger domain, C3HC4 (zinc finger)"/>
    <property type="match status" value="1"/>
</dbReference>
<dbReference type="PRINTS" id="PR00452">
    <property type="entry name" value="SH3DOMAIN"/>
</dbReference>
<evidence type="ECO:0000256" key="15">
    <source>
        <dbReference type="SAM" id="MobiDB-lite"/>
    </source>
</evidence>
<evidence type="ECO:0000256" key="8">
    <source>
        <dbReference type="ARBA" id="ARBA00022737"/>
    </source>
</evidence>
<sequence length="843" mass="92463">MDVSKLNELLECSVCLNTLDISSKVLPCQHTFCKKCLQEIVDSRKELRCPECRVLVTVSVDELPPNVLLTRILEGMKNATNQQIQQSSNASPAHHPKDVKGNENKNSQKTSDTNTSSLPQALVPSTNESGGGVGNVKMKMPHAKAIYDFNSKESGDLNFKKGDIILLKKKIDQNWYIGELNSRTGSFPINHAQIIVPLPVAQCKSLYDFKMKPNEEEGCLAFKKGTVINVLRRVDQNWAEGRIDDAIGIFPISFVEMNSVAKQLMEVSAKNMQLSTSHQHQTSSSAVNTAANIRSVPIPPFETNFNNHNASDSSSTTTTSPNSTPSNTSSSNSSTAPNSPINSQDTENLVVSVQGNASLTTREKRNSLTALINTSSSAGQASNRHSVEILSVPELENALSGVNVVSNQNQKNEVRRPERGHHRSKSGHHNPQQAHIQPYVALYPYKPQKPDELELKKGSVYYVLEKCQDGWFKGVNRQQKSGVFPGNYVAPIRTRNNDSSSGNSHNSNQKGQPIFISRDNFQKTLQPPPDLPPRNNNASPSTGSSLSNWSKTLHMDSLFNRKSTEGPMTTSDHSPNVSLNSSNEHNKSGKDKDKKDSTAMSFVKRLTKRSKSPGTSSTAYSMDNPVFEDSSVPTSSGTNKNIHLSHPVHVRSGSCPSQLLQNIPMDANQATGPFVYGSQRIKGHKERPSMAHLRNNQDLTISAANNRMRNAQAATNNQPQSSMMSVSATQPPINQNQGNNHHRKSQSLDASSIVGQLAGPDGPIKPSRGATSSAGSSSSNNGPSMERFRCIVPYPPNSEYELELRLNDIVFVMKKRENGWYKGQHQRTRKIGLFPASFVTPDI</sequence>
<dbReference type="UniPathway" id="UPA00143"/>
<dbReference type="PROSITE" id="PS50002">
    <property type="entry name" value="SH3"/>
    <property type="match status" value="4"/>
</dbReference>
<feature type="region of interest" description="Disordered" evidence="15">
    <location>
        <begin position="604"/>
        <end position="623"/>
    </location>
</feature>
<dbReference type="GO" id="GO:0016567">
    <property type="term" value="P:protein ubiquitination"/>
    <property type="evidence" value="ECO:0007669"/>
    <property type="project" value="UniProtKB-UniPathway"/>
</dbReference>
<dbReference type="SUPFAM" id="SSF50044">
    <property type="entry name" value="SH3-domain"/>
    <property type="match status" value="4"/>
</dbReference>
<feature type="region of interest" description="Disordered" evidence="15">
    <location>
        <begin position="482"/>
        <end position="549"/>
    </location>
</feature>
<dbReference type="EMBL" id="UFQS01001439">
    <property type="protein sequence ID" value="SSX10899.1"/>
    <property type="molecule type" value="Genomic_DNA"/>
</dbReference>
<comment type="pathway">
    <text evidence="2">Protein modification; protein ubiquitination.</text>
</comment>
<evidence type="ECO:0000313" key="18">
    <source>
        <dbReference type="EMBL" id="SSX10899.1"/>
    </source>
</evidence>
<evidence type="ECO:0000256" key="10">
    <source>
        <dbReference type="ARBA" id="ARBA00022786"/>
    </source>
</evidence>
<feature type="domain" description="SH3" evidence="16">
    <location>
        <begin position="198"/>
        <end position="260"/>
    </location>
</feature>
<keyword evidence="10" id="KW-0833">Ubl conjugation pathway</keyword>
<dbReference type="PROSITE" id="PS50089">
    <property type="entry name" value="ZF_RING_2"/>
    <property type="match status" value="1"/>
</dbReference>
<dbReference type="InterPro" id="IPR036028">
    <property type="entry name" value="SH3-like_dom_sf"/>
</dbReference>
<feature type="compositionally biased region" description="Low complexity" evidence="15">
    <location>
        <begin position="766"/>
        <end position="784"/>
    </location>
</feature>
<keyword evidence="6" id="KW-0808">Transferase</keyword>
<dbReference type="Pfam" id="PF00097">
    <property type="entry name" value="zf-C3HC4"/>
    <property type="match status" value="1"/>
</dbReference>
<dbReference type="GO" id="GO:0061630">
    <property type="term" value="F:ubiquitin protein ligase activity"/>
    <property type="evidence" value="ECO:0007669"/>
    <property type="project" value="UniProtKB-EC"/>
</dbReference>
<feature type="domain" description="RING-type" evidence="17">
    <location>
        <begin position="12"/>
        <end position="53"/>
    </location>
</feature>
<keyword evidence="11" id="KW-0862">Zinc</keyword>
<dbReference type="SUPFAM" id="SSF57850">
    <property type="entry name" value="RING/U-box"/>
    <property type="match status" value="1"/>
</dbReference>
<dbReference type="InterPro" id="IPR013083">
    <property type="entry name" value="Znf_RING/FYVE/PHD"/>
</dbReference>
<evidence type="ECO:0000256" key="1">
    <source>
        <dbReference type="ARBA" id="ARBA00000900"/>
    </source>
</evidence>
<keyword evidence="7" id="KW-0479">Metal-binding</keyword>
<dbReference type="CDD" id="cd11787">
    <property type="entry name" value="SH3_SH3RF_2"/>
    <property type="match status" value="1"/>
</dbReference>
<feature type="compositionally biased region" description="Low complexity" evidence="15">
    <location>
        <begin position="497"/>
        <end position="508"/>
    </location>
</feature>
<dbReference type="CDD" id="cd16750">
    <property type="entry name" value="RING-HC_SH3RF3"/>
    <property type="match status" value="1"/>
</dbReference>
<dbReference type="InterPro" id="IPR050384">
    <property type="entry name" value="Endophilin_SH3RF"/>
</dbReference>
<feature type="region of interest" description="Disordered" evidence="15">
    <location>
        <begin position="81"/>
        <end position="135"/>
    </location>
</feature>
<dbReference type="GO" id="GO:0008270">
    <property type="term" value="F:zinc ion binding"/>
    <property type="evidence" value="ECO:0007669"/>
    <property type="project" value="UniProtKB-KW"/>
</dbReference>
<dbReference type="EC" id="2.3.2.27" evidence="4"/>
<dbReference type="PANTHER" id="PTHR14167">
    <property type="entry name" value="SH3 DOMAIN-CONTAINING"/>
    <property type="match status" value="1"/>
</dbReference>
<dbReference type="Pfam" id="PF00018">
    <property type="entry name" value="SH3_1"/>
    <property type="match status" value="4"/>
</dbReference>
<keyword evidence="12" id="KW-0832">Ubl conjugation</keyword>
<comment type="similarity">
    <text evidence="3">Belongs to the SH3RF family.</text>
</comment>
<dbReference type="CDD" id="cd11785">
    <property type="entry name" value="SH3_SH3RF_C"/>
    <property type="match status" value="1"/>
</dbReference>
<comment type="catalytic activity">
    <reaction evidence="1">
        <text>S-ubiquitinyl-[E2 ubiquitin-conjugating enzyme]-L-cysteine + [acceptor protein]-L-lysine = [E2 ubiquitin-conjugating enzyme]-L-cysteine + N(6)-ubiquitinyl-[acceptor protein]-L-lysine.</text>
        <dbReference type="EC" id="2.3.2.27"/>
    </reaction>
</comment>
<feature type="compositionally biased region" description="Basic and acidic residues" evidence="15">
    <location>
        <begin position="584"/>
        <end position="597"/>
    </location>
</feature>
<dbReference type="InterPro" id="IPR018957">
    <property type="entry name" value="Znf_C3HC4_RING-type"/>
</dbReference>
<dbReference type="SMART" id="SM00326">
    <property type="entry name" value="SH3"/>
    <property type="match status" value="4"/>
</dbReference>
<evidence type="ECO:0000256" key="7">
    <source>
        <dbReference type="ARBA" id="ARBA00022723"/>
    </source>
</evidence>
<dbReference type="EMBL" id="UFQT01001439">
    <property type="protein sequence ID" value="SSX30577.1"/>
    <property type="molecule type" value="Genomic_DNA"/>
</dbReference>
<dbReference type="AlphaFoldDB" id="A0A336MQM2"/>
<gene>
    <name evidence="19" type="primary">CSON002628</name>
</gene>
<evidence type="ECO:0000256" key="5">
    <source>
        <dbReference type="ARBA" id="ARBA00022443"/>
    </source>
</evidence>
<dbReference type="GO" id="GO:0005634">
    <property type="term" value="C:nucleus"/>
    <property type="evidence" value="ECO:0007669"/>
    <property type="project" value="UniProtKB-ARBA"/>
</dbReference>
<feature type="region of interest" description="Disordered" evidence="15">
    <location>
        <begin position="297"/>
        <end position="347"/>
    </location>
</feature>
<reference evidence="18" key="1">
    <citation type="submission" date="2018-04" db="EMBL/GenBank/DDBJ databases">
        <authorList>
            <person name="Go L.Y."/>
            <person name="Mitchell J.A."/>
        </authorList>
    </citation>
    <scope>NUCLEOTIDE SEQUENCE</scope>
    <source>
        <tissue evidence="18">Whole organism</tissue>
    </source>
</reference>
<evidence type="ECO:0000256" key="4">
    <source>
        <dbReference type="ARBA" id="ARBA00012483"/>
    </source>
</evidence>
<keyword evidence="9 13" id="KW-0863">Zinc-finger</keyword>
<dbReference type="InterPro" id="IPR001841">
    <property type="entry name" value="Znf_RING"/>
</dbReference>
<dbReference type="VEuPathDB" id="VectorBase:CSON002628"/>
<feature type="domain" description="SH3" evidence="16">
    <location>
        <begin position="434"/>
        <end position="494"/>
    </location>
</feature>
<dbReference type="FunFam" id="2.30.30.40:FF:000001">
    <property type="entry name" value="Sorbin and SH3 domain-containing protein 1 isoform 2"/>
    <property type="match status" value="1"/>
</dbReference>
<feature type="compositionally biased region" description="Polar residues" evidence="15">
    <location>
        <begin position="566"/>
        <end position="583"/>
    </location>
</feature>
<dbReference type="InterPro" id="IPR017907">
    <property type="entry name" value="Znf_RING_CS"/>
</dbReference>
<evidence type="ECO:0000259" key="17">
    <source>
        <dbReference type="PROSITE" id="PS50089"/>
    </source>
</evidence>
<reference evidence="19" key="2">
    <citation type="submission" date="2018-07" db="EMBL/GenBank/DDBJ databases">
        <authorList>
            <person name="Quirk P.G."/>
            <person name="Krulwich T.A."/>
        </authorList>
    </citation>
    <scope>NUCLEOTIDE SEQUENCE</scope>
</reference>
<feature type="domain" description="SH3" evidence="16">
    <location>
        <begin position="138"/>
        <end position="197"/>
    </location>
</feature>
<evidence type="ECO:0000313" key="19">
    <source>
        <dbReference type="EMBL" id="SSX30577.1"/>
    </source>
</evidence>
<feature type="compositionally biased region" description="Polar residues" evidence="15">
    <location>
        <begin position="719"/>
        <end position="739"/>
    </location>
</feature>
<feature type="region of interest" description="Disordered" evidence="15">
    <location>
        <begin position="403"/>
        <end position="434"/>
    </location>
</feature>
<dbReference type="Gene3D" id="2.30.30.40">
    <property type="entry name" value="SH3 Domains"/>
    <property type="match status" value="4"/>
</dbReference>
<feature type="domain" description="SH3" evidence="16">
    <location>
        <begin position="783"/>
        <end position="843"/>
    </location>
</feature>
<keyword evidence="5 14" id="KW-0728">SH3 domain</keyword>
<evidence type="ECO:0000256" key="6">
    <source>
        <dbReference type="ARBA" id="ARBA00022679"/>
    </source>
</evidence>
<name>A0A336MQM2_CULSO</name>
<dbReference type="InterPro" id="IPR035816">
    <property type="entry name" value="SH3RF1/SH3RF3_SH3_4"/>
</dbReference>
<evidence type="ECO:0000256" key="12">
    <source>
        <dbReference type="ARBA" id="ARBA00022843"/>
    </source>
</evidence>
<evidence type="ECO:0000256" key="9">
    <source>
        <dbReference type="ARBA" id="ARBA00022771"/>
    </source>
</evidence>
<feature type="compositionally biased region" description="Polar residues" evidence="15">
    <location>
        <begin position="534"/>
        <end position="549"/>
    </location>
</feature>
<evidence type="ECO:0000256" key="2">
    <source>
        <dbReference type="ARBA" id="ARBA00004906"/>
    </source>
</evidence>
<dbReference type="InterPro" id="IPR001452">
    <property type="entry name" value="SH3_domain"/>
</dbReference>
<feature type="compositionally biased region" description="Low complexity" evidence="15">
    <location>
        <begin position="306"/>
        <end position="343"/>
    </location>
</feature>
<dbReference type="FunFam" id="3.30.40.10:FF:000077">
    <property type="entry name" value="E3 ubiquitin-protein ligase SH3RF1 isoform X1"/>
    <property type="match status" value="1"/>
</dbReference>
<keyword evidence="8" id="KW-0677">Repeat</keyword>
<evidence type="ECO:0000256" key="3">
    <source>
        <dbReference type="ARBA" id="ARBA00008649"/>
    </source>
</evidence>
<feature type="region of interest" description="Disordered" evidence="15">
    <location>
        <begin position="712"/>
        <end position="787"/>
    </location>
</feature>
<dbReference type="PROSITE" id="PS00518">
    <property type="entry name" value="ZF_RING_1"/>
    <property type="match status" value="1"/>
</dbReference>
<feature type="region of interest" description="Disordered" evidence="15">
    <location>
        <begin position="561"/>
        <end position="599"/>
    </location>
</feature>
<dbReference type="InterPro" id="IPR028502">
    <property type="entry name" value="SH3RF3_RING-HC_Zfn"/>
</dbReference>
<organism evidence="19">
    <name type="scientific">Culicoides sonorensis</name>
    <name type="common">Biting midge</name>
    <dbReference type="NCBI Taxonomy" id="179676"/>
    <lineage>
        <taxon>Eukaryota</taxon>
        <taxon>Metazoa</taxon>
        <taxon>Ecdysozoa</taxon>
        <taxon>Arthropoda</taxon>
        <taxon>Hexapoda</taxon>
        <taxon>Insecta</taxon>
        <taxon>Pterygota</taxon>
        <taxon>Neoptera</taxon>
        <taxon>Endopterygota</taxon>
        <taxon>Diptera</taxon>
        <taxon>Nematocera</taxon>
        <taxon>Chironomoidea</taxon>
        <taxon>Ceratopogonidae</taxon>
        <taxon>Ceratopogoninae</taxon>
        <taxon>Culicoides</taxon>
        <taxon>Monoculicoides</taxon>
    </lineage>
</organism>
<feature type="compositionally biased region" description="Polar residues" evidence="15">
    <location>
        <begin position="104"/>
        <end position="128"/>
    </location>
</feature>
<dbReference type="SMART" id="SM00184">
    <property type="entry name" value="RING"/>
    <property type="match status" value="1"/>
</dbReference>
<feature type="compositionally biased region" description="Basic residues" evidence="15">
    <location>
        <begin position="418"/>
        <end position="428"/>
    </location>
</feature>
<evidence type="ECO:0000256" key="14">
    <source>
        <dbReference type="PROSITE-ProRule" id="PRU00192"/>
    </source>
</evidence>
<evidence type="ECO:0000259" key="16">
    <source>
        <dbReference type="PROSITE" id="PS50002"/>
    </source>
</evidence>
<proteinExistence type="inferred from homology"/>
<accession>A0A336MQM2</accession>
<feature type="compositionally biased region" description="Polar residues" evidence="15">
    <location>
        <begin position="612"/>
        <end position="621"/>
    </location>
</feature>
<evidence type="ECO:0000256" key="13">
    <source>
        <dbReference type="PROSITE-ProRule" id="PRU00175"/>
    </source>
</evidence>
<dbReference type="CDD" id="cd11783">
    <property type="entry name" value="SH3_SH3RF_3"/>
    <property type="match status" value="1"/>
</dbReference>
<protein>
    <recommendedName>
        <fullName evidence="4">RING-type E3 ubiquitin transferase</fullName>
        <ecNumber evidence="4">2.3.2.27</ecNumber>
    </recommendedName>
</protein>